<accession>Q59J94</accession>
<organism evidence="2">
    <name type="scientific">Hyphantria cunea nuclear polyhedrosis virus</name>
    <name type="common">HcNPV</name>
    <dbReference type="NCBI Taxonomy" id="28288"/>
    <lineage>
        <taxon>Viruses</taxon>
        <taxon>Viruses incertae sedis</taxon>
        <taxon>Naldaviricetes</taxon>
        <taxon>Lefavirales</taxon>
        <taxon>Baculoviridae</taxon>
        <taxon>Alphabaculovirus</taxon>
        <taxon>Alphabaculovirus hycuneae</taxon>
    </lineage>
</organism>
<feature type="region of interest" description="Disordered" evidence="1">
    <location>
        <begin position="1"/>
        <end position="21"/>
    </location>
</feature>
<dbReference type="KEGG" id="vg:3890540"/>
<reference evidence="3 4" key="2">
    <citation type="journal article" date="2004" name="Virology">
        <title>Identification and functional analysis of Hyphantria cunea nucleopolyhedrovirus iap genes.</title>
        <authorList>
            <person name="Ikeda M."/>
            <person name="Yanagimoto K."/>
            <person name="Kobayashi M."/>
        </authorList>
    </citation>
    <scope>NUCLEOTIDE SEQUENCE [LARGE SCALE GENOMIC DNA]</scope>
</reference>
<dbReference type="OrthoDB" id="32577at10239"/>
<name>Q59J94_NPVHC</name>
<feature type="compositionally biased region" description="Low complexity" evidence="1">
    <location>
        <begin position="1"/>
        <end position="20"/>
    </location>
</feature>
<evidence type="ECO:0000313" key="4">
    <source>
        <dbReference type="Proteomes" id="UP000202376"/>
    </source>
</evidence>
<dbReference type="RefSeq" id="YP_473196.1">
    <property type="nucleotide sequence ID" value="NC_007767.1"/>
</dbReference>
<protein>
    <submittedName>
        <fullName evidence="3">EP32</fullName>
    </submittedName>
    <submittedName>
        <fullName evidence="2">Early protein 32</fullName>
    </submittedName>
</protein>
<dbReference type="EMBL" id="AP009046">
    <property type="protein sequence ID" value="BAE72297.1"/>
    <property type="molecule type" value="Genomic_DNA"/>
</dbReference>
<reference evidence="2" key="3">
    <citation type="submission" date="2004-03" db="EMBL/GenBank/DDBJ databases">
        <title>Hyphantria cunea nucleopolyhedrovirus (NPV) ep32 gene is involved in the restriction of Bombyx mori NPV replication in B. mori cells.</title>
        <authorList>
            <person name="Shirata N."/>
            <person name="Ikeda M."/>
            <person name="Kobayashi M."/>
        </authorList>
    </citation>
    <scope>NUCLEOTIDE SEQUENCE</scope>
    <source>
        <strain evidence="2">N9</strain>
    </source>
</reference>
<proteinExistence type="predicted"/>
<dbReference type="GeneID" id="3890540"/>
<organismHost>
    <name type="scientific">Lepidoptera</name>
    <name type="common">moths &amp; butterflies</name>
    <dbReference type="NCBI Taxonomy" id="7088"/>
</organismHost>
<evidence type="ECO:0000313" key="3">
    <source>
        <dbReference type="EMBL" id="BAE72297.1"/>
    </source>
</evidence>
<evidence type="ECO:0000313" key="2">
    <source>
        <dbReference type="EMBL" id="BAD91567.1"/>
    </source>
</evidence>
<evidence type="ECO:0000256" key="1">
    <source>
        <dbReference type="SAM" id="MobiDB-lite"/>
    </source>
</evidence>
<reference evidence="3 4" key="1">
    <citation type="journal article" date="2002" name="Virus Genes">
        <title>Identification and characterization of Hyphantria cunea nucleopolyhedrovirus homologous repeated regions.</title>
        <authorList>
            <person name="FelipeAlves C.A."/>
            <person name="Ikeda M."/>
            <person name="Kobayashi M."/>
        </authorList>
    </citation>
    <scope>NUCLEOTIDE SEQUENCE [LARGE SCALE GENOMIC DNA]</scope>
</reference>
<reference evidence="3 4" key="4">
    <citation type="journal article" date="2006" name="J. Gen. Virol.">
        <title>Gene organization and complete sequence of the Hyphantria cunea nucleopolyhedrovirus genome.</title>
        <authorList>
            <person name="Ikeda M."/>
            <person name="Shikata M."/>
            <person name="Shirata N."/>
            <person name="Chaeychomsri S."/>
            <person name="Kobayashi M."/>
        </authorList>
    </citation>
    <scope>NUCLEOTIDE SEQUENCE [LARGE SCALE GENOMIC DNA]</scope>
</reference>
<gene>
    <name evidence="2" type="primary">hycu-ep32</name>
    <name evidence="3" type="synonym">ep32</name>
    <name evidence="3" type="ORF">HynVgp008</name>
</gene>
<keyword evidence="4" id="KW-1185">Reference proteome</keyword>
<dbReference type="Proteomes" id="UP000202376">
    <property type="component" value="Segment"/>
</dbReference>
<sequence>MKNQQQLSAQQQRAANSARRLTIKKQRADMVKKLSDSMSAWLATAPTRPSYPLVFLNSMHNTTAGANVQFKPVTVQTAHIRIPITATVRFTVATHCRCMHGNIDCHKFACNPKCKADLETGNTDINNAFYKLQEDAEKLGVTIEQLQQQQDKEIDQYFSADNNSCNLSIFKIDNLFKQKEYNGFNDRRRRTACALNNQNIDVLKYKEDFDDDDTQTNISLKMLSVTSTGNFNILFPETNNASWKKLASNNLITVYDNQQETPVIQTFNKSVEPFVCVALKQIRQIIMSQLYQRVEINVNNAMATFNFDMLIN</sequence>
<dbReference type="EMBL" id="AB175497">
    <property type="protein sequence ID" value="BAD91567.1"/>
    <property type="molecule type" value="Genomic_DNA"/>
</dbReference>